<dbReference type="InterPro" id="IPR036388">
    <property type="entry name" value="WH-like_DNA-bd_sf"/>
</dbReference>
<dbReference type="HAMAP" id="MF_01114">
    <property type="entry name" value="RecX"/>
    <property type="match status" value="1"/>
</dbReference>
<dbReference type="RefSeq" id="WP_211468586.1">
    <property type="nucleotide sequence ID" value="NZ_JAGSXH010000044.1"/>
</dbReference>
<evidence type="ECO:0000259" key="8">
    <source>
        <dbReference type="Pfam" id="PF21981"/>
    </source>
</evidence>
<evidence type="ECO:0000256" key="6">
    <source>
        <dbReference type="SAM" id="MobiDB-lite"/>
    </source>
</evidence>
<comment type="caution">
    <text evidence="10">The sequence shown here is derived from an EMBL/GenBank/DDBJ whole genome shotgun (WGS) entry which is preliminary data.</text>
</comment>
<feature type="domain" description="RecX first three-helical" evidence="9">
    <location>
        <begin position="71"/>
        <end position="109"/>
    </location>
</feature>
<dbReference type="Pfam" id="PF21981">
    <property type="entry name" value="RecX_HTH3"/>
    <property type="match status" value="1"/>
</dbReference>
<evidence type="ECO:0000259" key="9">
    <source>
        <dbReference type="Pfam" id="PF21982"/>
    </source>
</evidence>
<evidence type="ECO:0000256" key="3">
    <source>
        <dbReference type="ARBA" id="ARBA00018111"/>
    </source>
</evidence>
<proteinExistence type="inferred from homology"/>
<dbReference type="PANTHER" id="PTHR33602:SF1">
    <property type="entry name" value="REGULATORY PROTEIN RECX FAMILY PROTEIN"/>
    <property type="match status" value="1"/>
</dbReference>
<feature type="region of interest" description="Disordered" evidence="6">
    <location>
        <begin position="1"/>
        <end position="69"/>
    </location>
</feature>
<evidence type="ECO:0000259" key="7">
    <source>
        <dbReference type="Pfam" id="PF02631"/>
    </source>
</evidence>
<accession>A0A8J7WKY9</accession>
<evidence type="ECO:0000256" key="1">
    <source>
        <dbReference type="ARBA" id="ARBA00004496"/>
    </source>
</evidence>
<dbReference type="Pfam" id="PF02631">
    <property type="entry name" value="RecX_HTH2"/>
    <property type="match status" value="1"/>
</dbReference>
<dbReference type="InterPro" id="IPR053924">
    <property type="entry name" value="RecX_HTH_2nd"/>
</dbReference>
<feature type="compositionally biased region" description="Basic and acidic residues" evidence="6">
    <location>
        <begin position="45"/>
        <end position="61"/>
    </location>
</feature>
<dbReference type="InterPro" id="IPR053925">
    <property type="entry name" value="RecX_HTH_3rd"/>
</dbReference>
<dbReference type="Pfam" id="PF21982">
    <property type="entry name" value="RecX_HTH1"/>
    <property type="match status" value="1"/>
</dbReference>
<comment type="function">
    <text evidence="5">Modulates RecA activity.</text>
</comment>
<dbReference type="AlphaFoldDB" id="A0A8J7WKY9"/>
<dbReference type="PANTHER" id="PTHR33602">
    <property type="entry name" value="REGULATORY PROTEIN RECX FAMILY PROTEIN"/>
    <property type="match status" value="1"/>
</dbReference>
<dbReference type="Proteomes" id="UP000677913">
    <property type="component" value="Unassembled WGS sequence"/>
</dbReference>
<gene>
    <name evidence="5" type="primary">recX</name>
    <name evidence="10" type="ORF">KGA66_14295</name>
</gene>
<dbReference type="InterPro" id="IPR003783">
    <property type="entry name" value="Regulatory_RecX"/>
</dbReference>
<name>A0A8J7WKY9_9ACTN</name>
<evidence type="ECO:0000313" key="10">
    <source>
        <dbReference type="EMBL" id="MBS2964226.1"/>
    </source>
</evidence>
<evidence type="ECO:0000256" key="5">
    <source>
        <dbReference type="HAMAP-Rule" id="MF_01114"/>
    </source>
</evidence>
<organism evidence="10 11">
    <name type="scientific">Actinocrinis puniceicyclus</name>
    <dbReference type="NCBI Taxonomy" id="977794"/>
    <lineage>
        <taxon>Bacteria</taxon>
        <taxon>Bacillati</taxon>
        <taxon>Actinomycetota</taxon>
        <taxon>Actinomycetes</taxon>
        <taxon>Catenulisporales</taxon>
        <taxon>Actinospicaceae</taxon>
        <taxon>Actinocrinis</taxon>
    </lineage>
</organism>
<dbReference type="EMBL" id="JAGSXH010000044">
    <property type="protein sequence ID" value="MBS2964226.1"/>
    <property type="molecule type" value="Genomic_DNA"/>
</dbReference>
<dbReference type="InterPro" id="IPR053926">
    <property type="entry name" value="RecX_HTH_1st"/>
</dbReference>
<reference evidence="10" key="1">
    <citation type="submission" date="2021-04" db="EMBL/GenBank/DDBJ databases">
        <title>Genome based classification of Actinospica acidithermotolerans sp. nov., an actinobacterium isolated from an Indonesian hot spring.</title>
        <authorList>
            <person name="Kusuma A.B."/>
            <person name="Putra K.E."/>
            <person name="Nafisah S."/>
            <person name="Loh J."/>
            <person name="Nouioui I."/>
            <person name="Goodfellow M."/>
        </authorList>
    </citation>
    <scope>NUCLEOTIDE SEQUENCE</scope>
    <source>
        <strain evidence="10">DSM 45618</strain>
    </source>
</reference>
<feature type="domain" description="RecX second three-helical" evidence="7">
    <location>
        <begin position="117"/>
        <end position="157"/>
    </location>
</feature>
<feature type="domain" description="RecX third three-helical" evidence="8">
    <location>
        <begin position="165"/>
        <end position="211"/>
    </location>
</feature>
<dbReference type="Gene3D" id="1.10.10.10">
    <property type="entry name" value="Winged helix-like DNA-binding domain superfamily/Winged helix DNA-binding domain"/>
    <property type="match status" value="2"/>
</dbReference>
<sequence length="247" mass="26221">MSVPGSGQGAAHRPGWVARAEAAADRGCGEMARGYQPDVSLSTHVRPEREAASPARREAEPRPAGGAEAEARRLALDALSRAARTRGQLASLLQRKGVAPQAADAVLDRFEEVGLVDDVGYAESFVESRHRVRGQGGRALSAELRRRGVADEVVADAVAALDPEREYETACRIARARYARMPSVPPEVKLRRLAGFLARKGYSGAIVSRAVRQVVQDAAAEEREAVEAAAQALDAFGTESPAADGEC</sequence>
<dbReference type="GO" id="GO:0005737">
    <property type="term" value="C:cytoplasm"/>
    <property type="evidence" value="ECO:0007669"/>
    <property type="project" value="UniProtKB-SubCell"/>
</dbReference>
<keyword evidence="4 5" id="KW-0963">Cytoplasm</keyword>
<evidence type="ECO:0000313" key="11">
    <source>
        <dbReference type="Proteomes" id="UP000677913"/>
    </source>
</evidence>
<protein>
    <recommendedName>
        <fullName evidence="3 5">Regulatory protein RecX</fullName>
    </recommendedName>
</protein>
<dbReference type="GO" id="GO:0006282">
    <property type="term" value="P:regulation of DNA repair"/>
    <property type="evidence" value="ECO:0007669"/>
    <property type="project" value="UniProtKB-UniRule"/>
</dbReference>
<comment type="similarity">
    <text evidence="2 5">Belongs to the RecX family.</text>
</comment>
<evidence type="ECO:0000256" key="2">
    <source>
        <dbReference type="ARBA" id="ARBA00009695"/>
    </source>
</evidence>
<comment type="subcellular location">
    <subcellularLocation>
        <location evidence="1 5">Cytoplasm</location>
    </subcellularLocation>
</comment>
<keyword evidence="11" id="KW-1185">Reference proteome</keyword>
<evidence type="ECO:0000256" key="4">
    <source>
        <dbReference type="ARBA" id="ARBA00022490"/>
    </source>
</evidence>